<dbReference type="RefSeq" id="WP_043347934.1">
    <property type="nucleotide sequence ID" value="NZ_CP003811.1"/>
</dbReference>
<dbReference type="Proteomes" id="UP000029492">
    <property type="component" value="Chromosome"/>
</dbReference>
<dbReference type="AlphaFoldDB" id="A0A089NT91"/>
<gene>
    <name evidence="2" type="ORF">MOC_1298</name>
</gene>
<proteinExistence type="predicted"/>
<dbReference type="HOGENOM" id="CLU_2844866_0_0_5"/>
<keyword evidence="3" id="KW-1185">Reference proteome</keyword>
<sequence length="65" mass="6357">MDNLAATAVQMLGSSQNQQIGIAVAKQQLAADKAVAGLVADSAQSAASASPPAPPGQGLSVDLRV</sequence>
<feature type="compositionally biased region" description="Low complexity" evidence="1">
    <location>
        <begin position="41"/>
        <end position="50"/>
    </location>
</feature>
<dbReference type="KEGG" id="mor:MOC_1298"/>
<protein>
    <submittedName>
        <fullName evidence="2">Protein of unassigned function</fullName>
    </submittedName>
</protein>
<evidence type="ECO:0000313" key="3">
    <source>
        <dbReference type="Proteomes" id="UP000029492"/>
    </source>
</evidence>
<accession>A0A089NT91</accession>
<dbReference type="EMBL" id="CP003811">
    <property type="protein sequence ID" value="AIQ89053.1"/>
    <property type="molecule type" value="Genomic_DNA"/>
</dbReference>
<evidence type="ECO:0000313" key="2">
    <source>
        <dbReference type="EMBL" id="AIQ89053.1"/>
    </source>
</evidence>
<feature type="region of interest" description="Disordered" evidence="1">
    <location>
        <begin position="41"/>
        <end position="65"/>
    </location>
</feature>
<name>A0A089NT91_9HYPH</name>
<dbReference type="STRING" id="693986.MOC_1298"/>
<organism evidence="2 3">
    <name type="scientific">Methylobacterium oryzae CBMB20</name>
    <dbReference type="NCBI Taxonomy" id="693986"/>
    <lineage>
        <taxon>Bacteria</taxon>
        <taxon>Pseudomonadati</taxon>
        <taxon>Pseudomonadota</taxon>
        <taxon>Alphaproteobacteria</taxon>
        <taxon>Hyphomicrobiales</taxon>
        <taxon>Methylobacteriaceae</taxon>
        <taxon>Methylobacterium</taxon>
    </lineage>
</organism>
<evidence type="ECO:0000256" key="1">
    <source>
        <dbReference type="SAM" id="MobiDB-lite"/>
    </source>
</evidence>
<dbReference type="eggNOG" id="ENOG50310DC">
    <property type="taxonomic scope" value="Bacteria"/>
</dbReference>
<reference evidence="2 3" key="1">
    <citation type="journal article" date="2014" name="PLoS ONE">
        <title>Genome Information of Methylobacterium oryzae, a Plant-Probiotic Methylotroph in the Phyllosphere.</title>
        <authorList>
            <person name="Kwak M.J."/>
            <person name="Jeong H."/>
            <person name="Madhaiyan M."/>
            <person name="Lee Y."/>
            <person name="Sa T.M."/>
            <person name="Oh T.K."/>
            <person name="Kim J.F."/>
        </authorList>
    </citation>
    <scope>NUCLEOTIDE SEQUENCE [LARGE SCALE GENOMIC DNA]</scope>
    <source>
        <strain evidence="2 3">CBMB20</strain>
    </source>
</reference>